<evidence type="ECO:0000313" key="3">
    <source>
        <dbReference type="Proteomes" id="UP000280726"/>
    </source>
</evidence>
<accession>A0A3N4ZPH5</accession>
<dbReference type="InterPro" id="IPR022496">
    <property type="entry name" value="T6A_TsaB"/>
</dbReference>
<name>A0A3N4ZPH5_9MICO</name>
<dbReference type="EMBL" id="RKRA01000001">
    <property type="protein sequence ID" value="RPF27558.1"/>
    <property type="molecule type" value="Genomic_DNA"/>
</dbReference>
<evidence type="ECO:0000313" key="2">
    <source>
        <dbReference type="EMBL" id="RPF27558.1"/>
    </source>
</evidence>
<dbReference type="InterPro" id="IPR000905">
    <property type="entry name" value="Gcp-like_dom"/>
</dbReference>
<gene>
    <name evidence="2" type="ORF">EDD32_2046</name>
</gene>
<dbReference type="InterPro" id="IPR043129">
    <property type="entry name" value="ATPase_NBD"/>
</dbReference>
<sequence>MTGSRTTLGPVRILCIDTSGGSAVALVDVPEEGGTTVLSAASGEDPRRHAESLSPLVAEVLGGGTFDAVAVGTGPAPFTGLRVGLVTAQVLARGRGVPVHGVSTLDVLARQGLDGLPAGEEVLVVTDARRKEVYWGRYVADGPDDVRRLAGPAVAAPATLDPAGATVLGPGAARYPELLVAAPGTPASVDPAVLARVVRARLARRVAGAEVELGTEPLYLRRPDVHPAGTPKRATAPAP</sequence>
<organism evidence="2 3">
    <name type="scientific">Georgenia muralis</name>
    <dbReference type="NCBI Taxonomy" id="154117"/>
    <lineage>
        <taxon>Bacteria</taxon>
        <taxon>Bacillati</taxon>
        <taxon>Actinomycetota</taxon>
        <taxon>Actinomycetes</taxon>
        <taxon>Micrococcales</taxon>
        <taxon>Bogoriellaceae</taxon>
        <taxon>Georgenia</taxon>
    </lineage>
</organism>
<proteinExistence type="predicted"/>
<dbReference type="NCBIfam" id="TIGR03725">
    <property type="entry name" value="T6A_YeaZ"/>
    <property type="match status" value="1"/>
</dbReference>
<dbReference type="Proteomes" id="UP000280726">
    <property type="component" value="Unassembled WGS sequence"/>
</dbReference>
<reference evidence="2 3" key="1">
    <citation type="submission" date="2018-11" db="EMBL/GenBank/DDBJ databases">
        <title>Sequencing the genomes of 1000 actinobacteria strains.</title>
        <authorList>
            <person name="Klenk H.-P."/>
        </authorList>
    </citation>
    <scope>NUCLEOTIDE SEQUENCE [LARGE SCALE GENOMIC DNA]</scope>
    <source>
        <strain evidence="2 3">DSM 14418</strain>
    </source>
</reference>
<dbReference type="SUPFAM" id="SSF53067">
    <property type="entry name" value="Actin-like ATPase domain"/>
    <property type="match status" value="2"/>
</dbReference>
<feature type="domain" description="Gcp-like" evidence="1">
    <location>
        <begin position="47"/>
        <end position="161"/>
    </location>
</feature>
<keyword evidence="3" id="KW-1185">Reference proteome</keyword>
<dbReference type="GO" id="GO:0002949">
    <property type="term" value="P:tRNA threonylcarbamoyladenosine modification"/>
    <property type="evidence" value="ECO:0007669"/>
    <property type="project" value="InterPro"/>
</dbReference>
<dbReference type="Gene3D" id="3.30.420.40">
    <property type="match status" value="2"/>
</dbReference>
<dbReference type="Pfam" id="PF00814">
    <property type="entry name" value="TsaD"/>
    <property type="match status" value="1"/>
</dbReference>
<protein>
    <submittedName>
        <fullName evidence="2">tRNA threonylcarbamoyladenosine biosynthesis protein TsaB</fullName>
    </submittedName>
</protein>
<comment type="caution">
    <text evidence="2">The sequence shown here is derived from an EMBL/GenBank/DDBJ whole genome shotgun (WGS) entry which is preliminary data.</text>
</comment>
<evidence type="ECO:0000259" key="1">
    <source>
        <dbReference type="Pfam" id="PF00814"/>
    </source>
</evidence>
<dbReference type="AlphaFoldDB" id="A0A3N4ZPH5"/>